<evidence type="ECO:0000313" key="4">
    <source>
        <dbReference type="EMBL" id="VAW71526.1"/>
    </source>
</evidence>
<evidence type="ECO:0000256" key="1">
    <source>
        <dbReference type="ARBA" id="ARBA00022603"/>
    </source>
</evidence>
<dbReference type="Gene3D" id="3.40.50.150">
    <property type="entry name" value="Vaccinia Virus protein VP39"/>
    <property type="match status" value="1"/>
</dbReference>
<keyword evidence="2" id="KW-0808">Transferase</keyword>
<proteinExistence type="predicted"/>
<dbReference type="InterPro" id="IPR029063">
    <property type="entry name" value="SAM-dependent_MTases_sf"/>
</dbReference>
<dbReference type="GO" id="GO:0008168">
    <property type="term" value="F:methyltransferase activity"/>
    <property type="evidence" value="ECO:0007669"/>
    <property type="project" value="UniProtKB-KW"/>
</dbReference>
<dbReference type="AlphaFoldDB" id="A0A3B0YSR9"/>
<keyword evidence="3" id="KW-0949">S-adenosyl-L-methionine</keyword>
<dbReference type="PROSITE" id="PS51608">
    <property type="entry name" value="SAM_MT_UBIE"/>
    <property type="match status" value="1"/>
</dbReference>
<dbReference type="Pfam" id="PF01209">
    <property type="entry name" value="Ubie_methyltran"/>
    <property type="match status" value="1"/>
</dbReference>
<dbReference type="CDD" id="cd02440">
    <property type="entry name" value="AdoMet_MTases"/>
    <property type="match status" value="1"/>
</dbReference>
<protein>
    <recommendedName>
        <fullName evidence="5">Methyltransferase domain-containing protein</fullName>
    </recommendedName>
</protein>
<dbReference type="PANTHER" id="PTHR43591">
    <property type="entry name" value="METHYLTRANSFERASE"/>
    <property type="match status" value="1"/>
</dbReference>
<dbReference type="GO" id="GO:0032259">
    <property type="term" value="P:methylation"/>
    <property type="evidence" value="ECO:0007669"/>
    <property type="project" value="UniProtKB-KW"/>
</dbReference>
<sequence>MTAADTDSFKQREHNSWKSVADGWMRRDALLTKSAAPVTEWMLSHARLTEGHHVLDVASGTGEPAISAALRVGPDGRVTGTDLVDEMLAYARQKAANAHLDNITFNCLDGEQLSFPADNFDAVTLRWGLMFMPDPETCLRSLYTALKPGGRIALACWSAPQKNPFISLITGTLGQYIDLPQPPPDAPGLFSFADPDRLHNILSGAGFTDIELEELTLDFIEVDSGSAYWETMSDLAAPVMTLVEQLEDATRARFVEDLIQTADALKQDGVLRLQGTTWVAAARK</sequence>
<dbReference type="SUPFAM" id="SSF53335">
    <property type="entry name" value="S-adenosyl-L-methionine-dependent methyltransferases"/>
    <property type="match status" value="1"/>
</dbReference>
<dbReference type="InterPro" id="IPR004033">
    <property type="entry name" value="UbiE/COQ5_MeTrFase"/>
</dbReference>
<dbReference type="EMBL" id="UOFK01000004">
    <property type="protein sequence ID" value="VAW71526.1"/>
    <property type="molecule type" value="Genomic_DNA"/>
</dbReference>
<name>A0A3B0YSR9_9ZZZZ</name>
<evidence type="ECO:0008006" key="5">
    <source>
        <dbReference type="Google" id="ProtNLM"/>
    </source>
</evidence>
<evidence type="ECO:0000256" key="3">
    <source>
        <dbReference type="ARBA" id="ARBA00022691"/>
    </source>
</evidence>
<dbReference type="PANTHER" id="PTHR43591:SF24">
    <property type="entry name" value="2-METHOXY-6-POLYPRENYL-1,4-BENZOQUINOL METHYLASE, MITOCHONDRIAL"/>
    <property type="match status" value="1"/>
</dbReference>
<organism evidence="4">
    <name type="scientific">hydrothermal vent metagenome</name>
    <dbReference type="NCBI Taxonomy" id="652676"/>
    <lineage>
        <taxon>unclassified sequences</taxon>
        <taxon>metagenomes</taxon>
        <taxon>ecological metagenomes</taxon>
    </lineage>
</organism>
<evidence type="ECO:0000256" key="2">
    <source>
        <dbReference type="ARBA" id="ARBA00022679"/>
    </source>
</evidence>
<reference evidence="4" key="1">
    <citation type="submission" date="2018-06" db="EMBL/GenBank/DDBJ databases">
        <authorList>
            <person name="Zhirakovskaya E."/>
        </authorList>
    </citation>
    <scope>NUCLEOTIDE SEQUENCE</scope>
</reference>
<gene>
    <name evidence="4" type="ORF">MNBD_GAMMA13-450</name>
</gene>
<accession>A0A3B0YSR9</accession>
<keyword evidence="1" id="KW-0489">Methyltransferase</keyword>